<proteinExistence type="inferred from homology"/>
<evidence type="ECO:0000256" key="2">
    <source>
        <dbReference type="ARBA" id="ARBA00022448"/>
    </source>
</evidence>
<accession>A0A327KBH9</accession>
<dbReference type="Proteomes" id="UP000248863">
    <property type="component" value="Unassembled WGS sequence"/>
</dbReference>
<comment type="similarity">
    <text evidence="7">Belongs to the binding-protein-dependent transport system permease family.</text>
</comment>
<evidence type="ECO:0000256" key="6">
    <source>
        <dbReference type="ARBA" id="ARBA00023136"/>
    </source>
</evidence>
<keyword evidence="2 7" id="KW-0813">Transport</keyword>
<organism evidence="9 10">
    <name type="scientific">Rhodoplanes elegans</name>
    <dbReference type="NCBI Taxonomy" id="29408"/>
    <lineage>
        <taxon>Bacteria</taxon>
        <taxon>Pseudomonadati</taxon>
        <taxon>Pseudomonadota</taxon>
        <taxon>Alphaproteobacteria</taxon>
        <taxon>Hyphomicrobiales</taxon>
        <taxon>Nitrobacteraceae</taxon>
        <taxon>Rhodoplanes</taxon>
    </lineage>
</organism>
<feature type="transmembrane region" description="Helical" evidence="7">
    <location>
        <begin position="45"/>
        <end position="65"/>
    </location>
</feature>
<keyword evidence="10" id="KW-1185">Reference proteome</keyword>
<dbReference type="Pfam" id="PF00528">
    <property type="entry name" value="BPD_transp_1"/>
    <property type="match status" value="1"/>
</dbReference>
<reference evidence="9 10" key="1">
    <citation type="submission" date="2017-07" db="EMBL/GenBank/DDBJ databases">
        <title>Draft Genome Sequences of Select Purple Nonsulfur Bacteria.</title>
        <authorList>
            <person name="Lasarre B."/>
            <person name="Mckinlay J.B."/>
        </authorList>
    </citation>
    <scope>NUCLEOTIDE SEQUENCE [LARGE SCALE GENOMIC DNA]</scope>
    <source>
        <strain evidence="9 10">DSM 11907</strain>
    </source>
</reference>
<dbReference type="PANTHER" id="PTHR30151">
    <property type="entry name" value="ALKANE SULFONATE ABC TRANSPORTER-RELATED, MEMBRANE SUBUNIT"/>
    <property type="match status" value="1"/>
</dbReference>
<evidence type="ECO:0000256" key="1">
    <source>
        <dbReference type="ARBA" id="ARBA00004651"/>
    </source>
</evidence>
<dbReference type="AlphaFoldDB" id="A0A327KBH9"/>
<feature type="transmembrane region" description="Helical" evidence="7">
    <location>
        <begin position="163"/>
        <end position="183"/>
    </location>
</feature>
<dbReference type="SUPFAM" id="SSF161098">
    <property type="entry name" value="MetI-like"/>
    <property type="match status" value="1"/>
</dbReference>
<dbReference type="PROSITE" id="PS50928">
    <property type="entry name" value="ABC_TM1"/>
    <property type="match status" value="1"/>
</dbReference>
<keyword evidence="5 7" id="KW-1133">Transmembrane helix</keyword>
<evidence type="ECO:0000256" key="4">
    <source>
        <dbReference type="ARBA" id="ARBA00022692"/>
    </source>
</evidence>
<dbReference type="InterPro" id="IPR000515">
    <property type="entry name" value="MetI-like"/>
</dbReference>
<comment type="caution">
    <text evidence="9">The sequence shown here is derived from an EMBL/GenBank/DDBJ whole genome shotgun (WGS) entry which is preliminary data.</text>
</comment>
<dbReference type="GO" id="GO:0005886">
    <property type="term" value="C:plasma membrane"/>
    <property type="evidence" value="ECO:0007669"/>
    <property type="project" value="UniProtKB-SubCell"/>
</dbReference>
<evidence type="ECO:0000313" key="10">
    <source>
        <dbReference type="Proteomes" id="UP000248863"/>
    </source>
</evidence>
<evidence type="ECO:0000259" key="8">
    <source>
        <dbReference type="PROSITE" id="PS50928"/>
    </source>
</evidence>
<comment type="subcellular location">
    <subcellularLocation>
        <location evidence="1 7">Cell membrane</location>
        <topology evidence="1 7">Multi-pass membrane protein</topology>
    </subcellularLocation>
</comment>
<dbReference type="PANTHER" id="PTHR30151:SF19">
    <property type="entry name" value="ABC TRANSPORTER PERMEASE"/>
    <property type="match status" value="1"/>
</dbReference>
<evidence type="ECO:0000313" key="9">
    <source>
        <dbReference type="EMBL" id="RAI35521.1"/>
    </source>
</evidence>
<dbReference type="OrthoDB" id="9786495at2"/>
<protein>
    <submittedName>
        <fullName evidence="9">Sulfonate ABC transporter permease</fullName>
    </submittedName>
</protein>
<keyword evidence="4 7" id="KW-0812">Transmembrane</keyword>
<dbReference type="RefSeq" id="WP_111358711.1">
    <property type="nucleotide sequence ID" value="NZ_NHSK01000230.1"/>
</dbReference>
<feature type="transmembrane region" description="Helical" evidence="7">
    <location>
        <begin position="137"/>
        <end position="157"/>
    </location>
</feature>
<dbReference type="GO" id="GO:0055085">
    <property type="term" value="P:transmembrane transport"/>
    <property type="evidence" value="ECO:0007669"/>
    <property type="project" value="InterPro"/>
</dbReference>
<feature type="transmembrane region" description="Helical" evidence="7">
    <location>
        <begin position="259"/>
        <end position="278"/>
    </location>
</feature>
<dbReference type="InterPro" id="IPR035906">
    <property type="entry name" value="MetI-like_sf"/>
</dbReference>
<evidence type="ECO:0000256" key="7">
    <source>
        <dbReference type="RuleBase" id="RU363032"/>
    </source>
</evidence>
<gene>
    <name evidence="9" type="ORF">CH338_19100</name>
</gene>
<dbReference type="Gene3D" id="1.10.3720.10">
    <property type="entry name" value="MetI-like"/>
    <property type="match status" value="1"/>
</dbReference>
<dbReference type="EMBL" id="NPEU01000256">
    <property type="protein sequence ID" value="RAI35521.1"/>
    <property type="molecule type" value="Genomic_DNA"/>
</dbReference>
<dbReference type="CDD" id="cd06261">
    <property type="entry name" value="TM_PBP2"/>
    <property type="match status" value="1"/>
</dbReference>
<evidence type="ECO:0000256" key="5">
    <source>
        <dbReference type="ARBA" id="ARBA00022989"/>
    </source>
</evidence>
<keyword evidence="6 7" id="KW-0472">Membrane</keyword>
<feature type="transmembrane region" description="Helical" evidence="7">
    <location>
        <begin position="99"/>
        <end position="125"/>
    </location>
</feature>
<sequence length="295" mass="31810">MSSDTSIAAAALPSTAPADASAARTAVPHSRQYLDWLAARRREKLLIVAAQIGLVLVVLAGWEIAPRLHWVNPMLTSYPSAIWTAFVQMVQGGELGQHIVVTLVEVVVSFLLAMVLGTAVAVLLWLSPRLERVLDPFLVVLNALPKIALVPIFYIWLGAEGSIYAVAVAVALFITILMLYTGFRQSDPNKIKLARTFGATRGQILAKVVLPSNVHTFIATLKANAGLSLVGVIVGEFQASKAGLGYLIVYGSQIFRMDMVMAAIVILGFMSLAIYALIQWAEFRITRPAKRASAG</sequence>
<evidence type="ECO:0000256" key="3">
    <source>
        <dbReference type="ARBA" id="ARBA00022475"/>
    </source>
</evidence>
<name>A0A327KBH9_9BRAD</name>
<feature type="domain" description="ABC transmembrane type-1" evidence="8">
    <location>
        <begin position="99"/>
        <end position="278"/>
    </location>
</feature>
<keyword evidence="3" id="KW-1003">Cell membrane</keyword>